<keyword evidence="8" id="KW-1185">Reference proteome</keyword>
<dbReference type="Gene3D" id="1.10.10.10">
    <property type="entry name" value="Winged helix-like DNA-binding domain superfamily/Winged helix DNA-binding domain"/>
    <property type="match status" value="1"/>
</dbReference>
<proteinExistence type="inferred from homology"/>
<comment type="caution">
    <text evidence="7">The sequence shown here is derived from an EMBL/GenBank/DDBJ whole genome shotgun (WGS) entry which is preliminary data.</text>
</comment>
<evidence type="ECO:0000256" key="2">
    <source>
        <dbReference type="ARBA" id="ARBA00023015"/>
    </source>
</evidence>
<dbReference type="GO" id="GO:0003677">
    <property type="term" value="F:DNA binding"/>
    <property type="evidence" value="ECO:0007669"/>
    <property type="project" value="UniProtKB-KW"/>
</dbReference>
<dbReference type="InterPro" id="IPR036388">
    <property type="entry name" value="WH-like_DNA-bd_sf"/>
</dbReference>
<dbReference type="Gene3D" id="1.10.1740.10">
    <property type="match status" value="1"/>
</dbReference>
<sequence>MRQPVHRPQADDPPWGDDAGRVRAVLSMGGVPWQDLDDAVQQVRLKLLEQSPATPIANPAAWTAVVASRVAVDWHRGRQRLERLRQRLVTLRAPGVAETVPDRDRDLALVVAGELDELSPDQRQLLVLRFYTDLTVPQIADVLGVAPGTVKSRLHAAVGQMRARLGAKGVV</sequence>
<gene>
    <name evidence="7" type="ORF">ADL15_08455</name>
</gene>
<dbReference type="InterPro" id="IPR014284">
    <property type="entry name" value="RNA_pol_sigma-70_dom"/>
</dbReference>
<dbReference type="SUPFAM" id="SSF88659">
    <property type="entry name" value="Sigma3 and sigma4 domains of RNA polymerase sigma factors"/>
    <property type="match status" value="1"/>
</dbReference>
<comment type="similarity">
    <text evidence="1">Belongs to the sigma-70 factor family. ECF subfamily.</text>
</comment>
<evidence type="ECO:0000313" key="8">
    <source>
        <dbReference type="Proteomes" id="UP000053244"/>
    </source>
</evidence>
<accession>A0A0X3V5J1</accession>
<evidence type="ECO:0000313" key="7">
    <source>
        <dbReference type="EMBL" id="KUL40063.1"/>
    </source>
</evidence>
<dbReference type="GO" id="GO:0006352">
    <property type="term" value="P:DNA-templated transcription initiation"/>
    <property type="evidence" value="ECO:0007669"/>
    <property type="project" value="InterPro"/>
</dbReference>
<organism evidence="7 8">
    <name type="scientific">Actinoplanes awajinensis subsp. mycoplanecinus</name>
    <dbReference type="NCBI Taxonomy" id="135947"/>
    <lineage>
        <taxon>Bacteria</taxon>
        <taxon>Bacillati</taxon>
        <taxon>Actinomycetota</taxon>
        <taxon>Actinomycetes</taxon>
        <taxon>Micromonosporales</taxon>
        <taxon>Micromonosporaceae</taxon>
        <taxon>Actinoplanes</taxon>
    </lineage>
</organism>
<dbReference type="PANTHER" id="PTHR43133:SF52">
    <property type="entry name" value="ECF RNA POLYMERASE SIGMA FACTOR SIGL"/>
    <property type="match status" value="1"/>
</dbReference>
<dbReference type="Pfam" id="PF08281">
    <property type="entry name" value="Sigma70_r4_2"/>
    <property type="match status" value="1"/>
</dbReference>
<dbReference type="InterPro" id="IPR013249">
    <property type="entry name" value="RNA_pol_sigma70_r4_t2"/>
</dbReference>
<feature type="domain" description="RNA polymerase sigma factor 70 region 4 type 2" evidence="6">
    <location>
        <begin position="115"/>
        <end position="158"/>
    </location>
</feature>
<dbReference type="OrthoDB" id="3298414at2"/>
<keyword evidence="5" id="KW-0804">Transcription</keyword>
<protein>
    <recommendedName>
        <fullName evidence="6">RNA polymerase sigma factor 70 region 4 type 2 domain-containing protein</fullName>
    </recommendedName>
</protein>
<keyword evidence="4" id="KW-0238">DNA-binding</keyword>
<dbReference type="Proteomes" id="UP000053244">
    <property type="component" value="Unassembled WGS sequence"/>
</dbReference>
<dbReference type="GO" id="GO:0016987">
    <property type="term" value="F:sigma factor activity"/>
    <property type="evidence" value="ECO:0007669"/>
    <property type="project" value="UniProtKB-KW"/>
</dbReference>
<dbReference type="CDD" id="cd06171">
    <property type="entry name" value="Sigma70_r4"/>
    <property type="match status" value="1"/>
</dbReference>
<evidence type="ECO:0000256" key="5">
    <source>
        <dbReference type="ARBA" id="ARBA00023163"/>
    </source>
</evidence>
<evidence type="ECO:0000259" key="6">
    <source>
        <dbReference type="Pfam" id="PF08281"/>
    </source>
</evidence>
<evidence type="ECO:0000256" key="4">
    <source>
        <dbReference type="ARBA" id="ARBA00023125"/>
    </source>
</evidence>
<dbReference type="InterPro" id="IPR039425">
    <property type="entry name" value="RNA_pol_sigma-70-like"/>
</dbReference>
<dbReference type="EMBL" id="LLZH01000037">
    <property type="protein sequence ID" value="KUL40063.1"/>
    <property type="molecule type" value="Genomic_DNA"/>
</dbReference>
<keyword evidence="3" id="KW-0731">Sigma factor</keyword>
<dbReference type="InterPro" id="IPR013324">
    <property type="entry name" value="RNA_pol_sigma_r3/r4-like"/>
</dbReference>
<evidence type="ECO:0000256" key="1">
    <source>
        <dbReference type="ARBA" id="ARBA00010641"/>
    </source>
</evidence>
<dbReference type="SUPFAM" id="SSF88946">
    <property type="entry name" value="Sigma2 domain of RNA polymerase sigma factors"/>
    <property type="match status" value="1"/>
</dbReference>
<evidence type="ECO:0000256" key="3">
    <source>
        <dbReference type="ARBA" id="ARBA00023082"/>
    </source>
</evidence>
<dbReference type="NCBIfam" id="TIGR02937">
    <property type="entry name" value="sigma70-ECF"/>
    <property type="match status" value="1"/>
</dbReference>
<name>A0A0X3V5J1_9ACTN</name>
<reference evidence="7 8" key="1">
    <citation type="submission" date="2015-10" db="EMBL/GenBank/DDBJ databases">
        <authorList>
            <person name="Gilbert D.G."/>
        </authorList>
    </citation>
    <scope>NUCLEOTIDE SEQUENCE [LARGE SCALE GENOMIC DNA]</scope>
    <source>
        <strain evidence="7 8">NRRL B-16712</strain>
    </source>
</reference>
<keyword evidence="2" id="KW-0805">Transcription regulation</keyword>
<dbReference type="PANTHER" id="PTHR43133">
    <property type="entry name" value="RNA POLYMERASE ECF-TYPE SIGMA FACTO"/>
    <property type="match status" value="1"/>
</dbReference>
<dbReference type="InterPro" id="IPR013325">
    <property type="entry name" value="RNA_pol_sigma_r2"/>
</dbReference>
<dbReference type="AlphaFoldDB" id="A0A0X3V5J1"/>